<name>W7JLS1_PLAFO</name>
<organism evidence="2 3">
    <name type="scientific">Plasmodium falciparum (isolate NF54)</name>
    <dbReference type="NCBI Taxonomy" id="5843"/>
    <lineage>
        <taxon>Eukaryota</taxon>
        <taxon>Sar</taxon>
        <taxon>Alveolata</taxon>
        <taxon>Apicomplexa</taxon>
        <taxon>Aconoidasida</taxon>
        <taxon>Haemosporida</taxon>
        <taxon>Plasmodiidae</taxon>
        <taxon>Plasmodium</taxon>
        <taxon>Plasmodium (Laverania)</taxon>
    </lineage>
</organism>
<feature type="transmembrane region" description="Helical" evidence="1">
    <location>
        <begin position="6"/>
        <end position="23"/>
    </location>
</feature>
<keyword evidence="1" id="KW-1133">Transmembrane helix</keyword>
<evidence type="ECO:0000313" key="2">
    <source>
        <dbReference type="EMBL" id="EWC85636.1"/>
    </source>
</evidence>
<gene>
    <name evidence="2" type="ORF">PFNF54_05303</name>
</gene>
<keyword evidence="1" id="KW-0812">Transmembrane</keyword>
<sequence>MHLFFILRTQTCLYTFVFPFFNNKIKGNSKCIQHILTYCIGTGNAFIFHITIYIYIYIYIYTYIYLYLFIYIYIVFIILFRSKNWGIVRIR</sequence>
<feature type="transmembrane region" description="Helical" evidence="1">
    <location>
        <begin position="35"/>
        <end position="58"/>
    </location>
</feature>
<accession>W7JLS1</accession>
<keyword evidence="3" id="KW-1185">Reference proteome</keyword>
<feature type="transmembrane region" description="Helical" evidence="1">
    <location>
        <begin position="64"/>
        <end position="82"/>
    </location>
</feature>
<dbReference type="EMBL" id="KE123882">
    <property type="protein sequence ID" value="EWC85636.1"/>
    <property type="molecule type" value="Genomic_DNA"/>
</dbReference>
<evidence type="ECO:0000256" key="1">
    <source>
        <dbReference type="SAM" id="Phobius"/>
    </source>
</evidence>
<dbReference type="AlphaFoldDB" id="W7JLS1"/>
<dbReference type="Proteomes" id="UP000030673">
    <property type="component" value="Unassembled WGS sequence"/>
</dbReference>
<reference evidence="2 3" key="1">
    <citation type="submission" date="2013-02" db="EMBL/GenBank/DDBJ databases">
        <title>The Genome Sequence of Plasmodium falciparum NF54.</title>
        <authorList>
            <consortium name="The Broad Institute Genome Sequencing Platform"/>
            <consortium name="The Broad Institute Genome Sequencing Center for Infectious Disease"/>
            <person name="Neafsey D."/>
            <person name="Cheeseman I."/>
            <person name="Volkman S."/>
            <person name="Adams J."/>
            <person name="Walker B."/>
            <person name="Young S.K."/>
            <person name="Zeng Q."/>
            <person name="Gargeya S."/>
            <person name="Fitzgerald M."/>
            <person name="Haas B."/>
            <person name="Abouelleil A."/>
            <person name="Alvarado L."/>
            <person name="Arachchi H.M."/>
            <person name="Berlin A.M."/>
            <person name="Chapman S.B."/>
            <person name="Dewar J."/>
            <person name="Goldberg J."/>
            <person name="Griggs A."/>
            <person name="Gujja S."/>
            <person name="Hansen M."/>
            <person name="Howarth C."/>
            <person name="Imamovic A."/>
            <person name="Larimer J."/>
            <person name="McCowan C."/>
            <person name="Murphy C."/>
            <person name="Neiman D."/>
            <person name="Pearson M."/>
            <person name="Priest M."/>
            <person name="Roberts A."/>
            <person name="Saif S."/>
            <person name="Shea T."/>
            <person name="Sisk P."/>
            <person name="Sykes S."/>
            <person name="Wortman J."/>
            <person name="Nusbaum C."/>
            <person name="Birren B."/>
        </authorList>
    </citation>
    <scope>NUCLEOTIDE SEQUENCE [LARGE SCALE GENOMIC DNA]</scope>
    <source>
        <strain evidence="2 3">NF54</strain>
    </source>
</reference>
<evidence type="ECO:0000313" key="3">
    <source>
        <dbReference type="Proteomes" id="UP000030673"/>
    </source>
</evidence>
<protein>
    <submittedName>
        <fullName evidence="2">Uncharacterized protein</fullName>
    </submittedName>
</protein>
<proteinExistence type="predicted"/>
<keyword evidence="1" id="KW-0472">Membrane</keyword>